<dbReference type="GO" id="GO:0140359">
    <property type="term" value="F:ABC-type transporter activity"/>
    <property type="evidence" value="ECO:0007669"/>
    <property type="project" value="InterPro"/>
</dbReference>
<evidence type="ECO:0000256" key="6">
    <source>
        <dbReference type="ARBA" id="ARBA00022741"/>
    </source>
</evidence>
<evidence type="ECO:0000256" key="4">
    <source>
        <dbReference type="ARBA" id="ARBA00022528"/>
    </source>
</evidence>
<dbReference type="GO" id="GO:0016887">
    <property type="term" value="F:ATP hydrolysis activity"/>
    <property type="evidence" value="ECO:0007669"/>
    <property type="project" value="InterPro"/>
</dbReference>
<gene>
    <name evidence="12" type="ORF">GOP47_0008440</name>
</gene>
<dbReference type="SMART" id="SM00382">
    <property type="entry name" value="AAA"/>
    <property type="match status" value="1"/>
</dbReference>
<comment type="caution">
    <text evidence="12">The sequence shown here is derived from an EMBL/GenBank/DDBJ whole genome shotgun (WGS) entry which is preliminary data.</text>
</comment>
<evidence type="ECO:0000256" key="8">
    <source>
        <dbReference type="ARBA" id="ARBA00022989"/>
    </source>
</evidence>
<dbReference type="GO" id="GO:0005524">
    <property type="term" value="F:ATP binding"/>
    <property type="evidence" value="ECO:0007669"/>
    <property type="project" value="UniProtKB-KW"/>
</dbReference>
<name>A0A9D4ZKQ0_ADICA</name>
<sequence length="921" mass="104085">MRFAGRGRAFPATAAYCEPDLRFEFSITHAGSGCTSHAPPENLIILPFVCARARVCSPFVVIEAANNMKEEVFCWRGLVELLFEVMEMVGKVQNMQEACRCDGAFLQSVCDCERSYSFRFLGMHDIDNYDGDLWRKASKELVLAFSVISNDHVCLLQVSESTMERSRDNGYEMSYDGNHGCGYEKKSSFHYQDSGEETPPNSILHDRNSDSCRFSVHTAVQIPEITSFRLTEVDVQARITSMHEFSNQATLNKKPGFNGGYRKSYRTRSSNDSPLPVSLKFEEVNFRVETKAPQKWIPGRTFVSVKQSQTKYRQILNGVAGMVMPGEMLAVMGPSGSGKTSLIKILAGRMRSGVSGHISYNDIPYTTALKRRIGFVTQDDILFPQLTVRETLIFAAQLRLPRSMTSEQKVVRAETVIKDLGLERCQHTRVGGIFIPGVSGGERKRASIGHEILVDPSLLFLDEPTSGLDSTTALRLLRVLHKNAKVGRTIIMTIHQPSSRLFHMFDKLLLLSEGHPIYFGKGKDAMEYFASLRFSPQLAMNPADFLLDLATGNVDGITVPDNLRNFEASLQPSHVPSWVLDKDEQSASDISVDSQHSEYHFQKQVLKTLQNKYKTEIEPRERRTLEMMGKAPEHLQASIQLRRDWTSSWLTQFLVLSNRMFRERVRDYFDALRLSQAVGVAVLLGLLWWQSKIETEAQLRDQVGLIFYICIFWSTSSIFASVYNFPLEQEFLAKERAADMYRLSVYHVSSTVCDIPAQLLYPTVFLIIVYFMAGFLRTAIAFFMTLLAVYLVVLTGQGVGEFFGAAILNIKKAGTIVSIVLLIFLLTGGYYVQHIPGFIKWLKYISFVYYGFRLLLKVQFSPSQVYECFETSGCRSVQLSPSFAGIIDLNGGAEEAWILISMAIGYRFLAYMFLRRIKIES</sequence>
<keyword evidence="8 10" id="KW-1133">Transmembrane helix</keyword>
<dbReference type="InterPro" id="IPR013525">
    <property type="entry name" value="ABC2_TM"/>
</dbReference>
<organism evidence="12 13">
    <name type="scientific">Adiantum capillus-veneris</name>
    <name type="common">Maidenhair fern</name>
    <dbReference type="NCBI Taxonomy" id="13818"/>
    <lineage>
        <taxon>Eukaryota</taxon>
        <taxon>Viridiplantae</taxon>
        <taxon>Streptophyta</taxon>
        <taxon>Embryophyta</taxon>
        <taxon>Tracheophyta</taxon>
        <taxon>Polypodiopsida</taxon>
        <taxon>Polypodiidae</taxon>
        <taxon>Polypodiales</taxon>
        <taxon>Pteridineae</taxon>
        <taxon>Pteridaceae</taxon>
        <taxon>Vittarioideae</taxon>
        <taxon>Adiantum</taxon>
    </lineage>
</organism>
<dbReference type="Gene3D" id="3.40.50.300">
    <property type="entry name" value="P-loop containing nucleotide triphosphate hydrolases"/>
    <property type="match status" value="1"/>
</dbReference>
<evidence type="ECO:0000256" key="5">
    <source>
        <dbReference type="ARBA" id="ARBA00022692"/>
    </source>
</evidence>
<dbReference type="PANTHER" id="PTHR48041:SF135">
    <property type="entry name" value="ABC TRANSPORTER G FAMILY MEMBER 26"/>
    <property type="match status" value="1"/>
</dbReference>
<keyword evidence="7" id="KW-0067">ATP-binding</keyword>
<dbReference type="FunFam" id="3.40.50.300:FF:000337">
    <property type="entry name" value="ABC transporter G family member 22"/>
    <property type="match status" value="1"/>
</dbReference>
<evidence type="ECO:0000256" key="3">
    <source>
        <dbReference type="ARBA" id="ARBA00022448"/>
    </source>
</evidence>
<dbReference type="OrthoDB" id="66620at2759"/>
<keyword evidence="4" id="KW-0934">Plastid</keyword>
<evidence type="ECO:0000256" key="2">
    <source>
        <dbReference type="ARBA" id="ARBA00005814"/>
    </source>
</evidence>
<dbReference type="InterPro" id="IPR027417">
    <property type="entry name" value="P-loop_NTPase"/>
</dbReference>
<evidence type="ECO:0000256" key="1">
    <source>
        <dbReference type="ARBA" id="ARBA00004141"/>
    </source>
</evidence>
<keyword evidence="13" id="KW-1185">Reference proteome</keyword>
<feature type="transmembrane region" description="Helical" evidence="10">
    <location>
        <begin position="896"/>
        <end position="914"/>
    </location>
</feature>
<evidence type="ECO:0000256" key="9">
    <source>
        <dbReference type="ARBA" id="ARBA00023136"/>
    </source>
</evidence>
<feature type="domain" description="ABC transporter" evidence="11">
    <location>
        <begin position="279"/>
        <end position="538"/>
    </location>
</feature>
<reference evidence="12" key="1">
    <citation type="submission" date="2021-01" db="EMBL/GenBank/DDBJ databases">
        <title>Adiantum capillus-veneris genome.</title>
        <authorList>
            <person name="Fang Y."/>
            <person name="Liao Q."/>
        </authorList>
    </citation>
    <scope>NUCLEOTIDE SEQUENCE</scope>
    <source>
        <strain evidence="12">H3</strain>
        <tissue evidence="12">Leaf</tissue>
    </source>
</reference>
<evidence type="ECO:0000313" key="12">
    <source>
        <dbReference type="EMBL" id="KAI5076375.1"/>
    </source>
</evidence>
<feature type="transmembrane region" description="Helical" evidence="10">
    <location>
        <begin position="767"/>
        <end position="793"/>
    </location>
</feature>
<keyword evidence="5 10" id="KW-0812">Transmembrane</keyword>
<keyword evidence="6" id="KW-0547">Nucleotide-binding</keyword>
<feature type="transmembrane region" description="Helical" evidence="10">
    <location>
        <begin position="671"/>
        <end position="691"/>
    </location>
</feature>
<evidence type="ECO:0000256" key="10">
    <source>
        <dbReference type="SAM" id="Phobius"/>
    </source>
</evidence>
<dbReference type="PROSITE" id="PS50893">
    <property type="entry name" value="ABC_TRANSPORTER_2"/>
    <property type="match status" value="1"/>
</dbReference>
<dbReference type="PANTHER" id="PTHR48041">
    <property type="entry name" value="ABC TRANSPORTER G FAMILY MEMBER 28"/>
    <property type="match status" value="1"/>
</dbReference>
<comment type="similarity">
    <text evidence="2">Belongs to the ABC transporter superfamily. ABCG family. Eye pigment precursor importer (TC 3.A.1.204) subfamily.</text>
</comment>
<evidence type="ECO:0000259" key="11">
    <source>
        <dbReference type="PROSITE" id="PS50893"/>
    </source>
</evidence>
<dbReference type="InterPro" id="IPR003593">
    <property type="entry name" value="AAA+_ATPase"/>
</dbReference>
<evidence type="ECO:0000313" key="13">
    <source>
        <dbReference type="Proteomes" id="UP000886520"/>
    </source>
</evidence>
<comment type="subcellular location">
    <subcellularLocation>
        <location evidence="1">Membrane</location>
        <topology evidence="1">Multi-pass membrane protein</topology>
    </subcellularLocation>
</comment>
<keyword evidence="3" id="KW-0813">Transport</keyword>
<keyword evidence="4" id="KW-0150">Chloroplast</keyword>
<dbReference type="InterPro" id="IPR050352">
    <property type="entry name" value="ABCG_transporters"/>
</dbReference>
<dbReference type="EMBL" id="JABFUD020000008">
    <property type="protein sequence ID" value="KAI5076375.1"/>
    <property type="molecule type" value="Genomic_DNA"/>
</dbReference>
<evidence type="ECO:0000256" key="7">
    <source>
        <dbReference type="ARBA" id="ARBA00022840"/>
    </source>
</evidence>
<dbReference type="InterPro" id="IPR003439">
    <property type="entry name" value="ABC_transporter-like_ATP-bd"/>
</dbReference>
<proteinExistence type="inferred from homology"/>
<dbReference type="SUPFAM" id="SSF52540">
    <property type="entry name" value="P-loop containing nucleoside triphosphate hydrolases"/>
    <property type="match status" value="1"/>
</dbReference>
<dbReference type="AlphaFoldDB" id="A0A9D4ZKQ0"/>
<dbReference type="Proteomes" id="UP000886520">
    <property type="component" value="Chromosome 8"/>
</dbReference>
<dbReference type="GO" id="GO:0016020">
    <property type="term" value="C:membrane"/>
    <property type="evidence" value="ECO:0007669"/>
    <property type="project" value="UniProtKB-SubCell"/>
</dbReference>
<keyword evidence="9 10" id="KW-0472">Membrane</keyword>
<protein>
    <recommendedName>
        <fullName evidence="11">ABC transporter domain-containing protein</fullName>
    </recommendedName>
</protein>
<dbReference type="Pfam" id="PF00005">
    <property type="entry name" value="ABC_tran"/>
    <property type="match status" value="1"/>
</dbReference>
<feature type="transmembrane region" description="Helical" evidence="10">
    <location>
        <begin position="813"/>
        <end position="832"/>
    </location>
</feature>
<feature type="transmembrane region" description="Helical" evidence="10">
    <location>
        <begin position="703"/>
        <end position="723"/>
    </location>
</feature>
<accession>A0A9D4ZKQ0</accession>
<dbReference type="Pfam" id="PF01061">
    <property type="entry name" value="ABC2_membrane"/>
    <property type="match status" value="1"/>
</dbReference>